<accession>A0ABW2UUG3</accession>
<gene>
    <name evidence="7" type="ORF">ACFQU8_10050</name>
</gene>
<reference evidence="8" key="1">
    <citation type="journal article" date="2019" name="Int. J. Syst. Evol. Microbiol.">
        <title>The Global Catalogue of Microorganisms (GCM) 10K type strain sequencing project: providing services to taxonomists for standard genome sequencing and annotation.</title>
        <authorList>
            <consortium name="The Broad Institute Genomics Platform"/>
            <consortium name="The Broad Institute Genome Sequencing Center for Infectious Disease"/>
            <person name="Wu L."/>
            <person name="Ma J."/>
        </authorList>
    </citation>
    <scope>NUCLEOTIDE SEQUENCE [LARGE SCALE GENOMIC DNA]</scope>
    <source>
        <strain evidence="8">JCM 30234</strain>
    </source>
</reference>
<proteinExistence type="predicted"/>
<dbReference type="PANTHER" id="PTHR23513">
    <property type="entry name" value="INTEGRAL MEMBRANE EFFLUX PROTEIN-RELATED"/>
    <property type="match status" value="1"/>
</dbReference>
<keyword evidence="5 6" id="KW-0472">Membrane</keyword>
<feature type="transmembrane region" description="Helical" evidence="6">
    <location>
        <begin position="15"/>
        <end position="42"/>
    </location>
</feature>
<dbReference type="EMBL" id="JBHTGR010000045">
    <property type="protein sequence ID" value="MFC7747567.1"/>
    <property type="molecule type" value="Genomic_DNA"/>
</dbReference>
<feature type="transmembrane region" description="Helical" evidence="6">
    <location>
        <begin position="79"/>
        <end position="98"/>
    </location>
</feature>
<evidence type="ECO:0000256" key="5">
    <source>
        <dbReference type="ARBA" id="ARBA00023136"/>
    </source>
</evidence>
<feature type="transmembrane region" description="Helical" evidence="6">
    <location>
        <begin position="326"/>
        <end position="346"/>
    </location>
</feature>
<organism evidence="7 8">
    <name type="scientific">Lentibacillus kimchii</name>
    <dbReference type="NCBI Taxonomy" id="1542911"/>
    <lineage>
        <taxon>Bacteria</taxon>
        <taxon>Bacillati</taxon>
        <taxon>Bacillota</taxon>
        <taxon>Bacilli</taxon>
        <taxon>Bacillales</taxon>
        <taxon>Bacillaceae</taxon>
        <taxon>Lentibacillus</taxon>
    </lineage>
</organism>
<feature type="transmembrane region" description="Helical" evidence="6">
    <location>
        <begin position="143"/>
        <end position="161"/>
    </location>
</feature>
<feature type="transmembrane region" description="Helical" evidence="6">
    <location>
        <begin position="394"/>
        <end position="413"/>
    </location>
</feature>
<feature type="transmembrane region" description="Helical" evidence="6">
    <location>
        <begin position="366"/>
        <end position="388"/>
    </location>
</feature>
<keyword evidence="8" id="KW-1185">Reference proteome</keyword>
<evidence type="ECO:0000256" key="6">
    <source>
        <dbReference type="SAM" id="Phobius"/>
    </source>
</evidence>
<comment type="caution">
    <text evidence="7">The sequence shown here is derived from an EMBL/GenBank/DDBJ whole genome shotgun (WGS) entry which is preliminary data.</text>
</comment>
<feature type="transmembrane region" description="Helical" evidence="6">
    <location>
        <begin position="104"/>
        <end position="123"/>
    </location>
</feature>
<keyword evidence="3 6" id="KW-0812">Transmembrane</keyword>
<dbReference type="SUPFAM" id="SSF103473">
    <property type="entry name" value="MFS general substrate transporter"/>
    <property type="match status" value="1"/>
</dbReference>
<dbReference type="Pfam" id="PF07690">
    <property type="entry name" value="MFS_1"/>
    <property type="match status" value="1"/>
</dbReference>
<evidence type="ECO:0000256" key="2">
    <source>
        <dbReference type="ARBA" id="ARBA00022475"/>
    </source>
</evidence>
<evidence type="ECO:0000313" key="8">
    <source>
        <dbReference type="Proteomes" id="UP001596620"/>
    </source>
</evidence>
<dbReference type="RefSeq" id="WP_382359463.1">
    <property type="nucleotide sequence ID" value="NZ_JBHTGR010000045.1"/>
</dbReference>
<evidence type="ECO:0000256" key="1">
    <source>
        <dbReference type="ARBA" id="ARBA00004651"/>
    </source>
</evidence>
<protein>
    <submittedName>
        <fullName evidence="7">MFS transporter</fullName>
    </submittedName>
</protein>
<comment type="subcellular location">
    <subcellularLocation>
        <location evidence="1">Cell membrane</location>
        <topology evidence="1">Multi-pass membrane protein</topology>
    </subcellularLocation>
</comment>
<dbReference type="PANTHER" id="PTHR23513:SF6">
    <property type="entry name" value="MAJOR FACILITATOR SUPERFAMILY ASSOCIATED DOMAIN-CONTAINING PROTEIN"/>
    <property type="match status" value="1"/>
</dbReference>
<feature type="transmembrane region" description="Helical" evidence="6">
    <location>
        <begin position="300"/>
        <end position="320"/>
    </location>
</feature>
<evidence type="ECO:0000256" key="4">
    <source>
        <dbReference type="ARBA" id="ARBA00022989"/>
    </source>
</evidence>
<feature type="transmembrane region" description="Helical" evidence="6">
    <location>
        <begin position="54"/>
        <end position="72"/>
    </location>
</feature>
<keyword evidence="4 6" id="KW-1133">Transmembrane helix</keyword>
<dbReference type="Gene3D" id="1.20.1250.20">
    <property type="entry name" value="MFS general substrate transporter like domains"/>
    <property type="match status" value="1"/>
</dbReference>
<name>A0ABW2UUG3_9BACI</name>
<dbReference type="InterPro" id="IPR036259">
    <property type="entry name" value="MFS_trans_sf"/>
</dbReference>
<evidence type="ECO:0000313" key="7">
    <source>
        <dbReference type="EMBL" id="MFC7747567.1"/>
    </source>
</evidence>
<evidence type="ECO:0000256" key="3">
    <source>
        <dbReference type="ARBA" id="ARBA00022692"/>
    </source>
</evidence>
<dbReference type="CDD" id="cd06173">
    <property type="entry name" value="MFS_MefA_like"/>
    <property type="match status" value="1"/>
</dbReference>
<dbReference type="Proteomes" id="UP001596620">
    <property type="component" value="Unassembled WGS sequence"/>
</dbReference>
<keyword evidence="2" id="KW-1003">Cell membrane</keyword>
<feature type="transmembrane region" description="Helical" evidence="6">
    <location>
        <begin position="268"/>
        <end position="288"/>
    </location>
</feature>
<feature type="transmembrane region" description="Helical" evidence="6">
    <location>
        <begin position="173"/>
        <end position="192"/>
    </location>
</feature>
<dbReference type="InterPro" id="IPR011701">
    <property type="entry name" value="MFS"/>
</dbReference>
<sequence>MLLNQEVPRDERTNFFIYIFSRVSLNIGDSIYNFAISFFILYETGSSLDFSINIVISTVVALIFLPLSGVIADMGNKRAIILIGEFIDPLILTGLFLYTYQFGFSLGAIYLTTAIMTVTSAFAMNAFQTSITELFHKSRVQKVLGYTSSFINASGMIGPVAGGMLSGLFSFEWIVLGFAFLGFISAVMDFFLKFDLYHDENDYAEQSEEDQGGFKKLRKDLKIGLDFVLNHSVFRPLILYLMVINFVGASLSILPSKMLVDALNFDSTVVGLLYTAFTSGAVIAGVVVGNMKNWKNPLLVSKRASIITGIMVTLLIIPIYMGGSDIWKILIIAILFIAVNMAVDFINIPVSTFYQQTIPQHIKGRIISMITIFSMCIMPMGTVLYGFLYDLNSYIWINLASGVGMVIATFFLFKPKVISESKRMTEAIREETEEEVGN</sequence>
<feature type="transmembrane region" description="Helical" evidence="6">
    <location>
        <begin position="237"/>
        <end position="256"/>
    </location>
</feature>